<name>A0A8J5C3A8_ZINOF</name>
<accession>A0A8J5C3A8</accession>
<dbReference type="PANTHER" id="PTHR32175">
    <property type="entry name" value="PROTEIN, PUTATIVE, EXPRESSED-RELATED"/>
    <property type="match status" value="1"/>
</dbReference>
<protein>
    <submittedName>
        <fullName evidence="1">Uncharacterized protein</fullName>
    </submittedName>
</protein>
<organism evidence="1 2">
    <name type="scientific">Zingiber officinale</name>
    <name type="common">Ginger</name>
    <name type="synonym">Amomum zingiber</name>
    <dbReference type="NCBI Taxonomy" id="94328"/>
    <lineage>
        <taxon>Eukaryota</taxon>
        <taxon>Viridiplantae</taxon>
        <taxon>Streptophyta</taxon>
        <taxon>Embryophyta</taxon>
        <taxon>Tracheophyta</taxon>
        <taxon>Spermatophyta</taxon>
        <taxon>Magnoliopsida</taxon>
        <taxon>Liliopsida</taxon>
        <taxon>Zingiberales</taxon>
        <taxon>Zingiberaceae</taxon>
        <taxon>Zingiber</taxon>
    </lineage>
</organism>
<comment type="caution">
    <text evidence="1">The sequence shown here is derived from an EMBL/GenBank/DDBJ whole genome shotgun (WGS) entry which is preliminary data.</text>
</comment>
<reference evidence="1 2" key="1">
    <citation type="submission" date="2020-08" db="EMBL/GenBank/DDBJ databases">
        <title>Plant Genome Project.</title>
        <authorList>
            <person name="Zhang R.-G."/>
        </authorList>
    </citation>
    <scope>NUCLEOTIDE SEQUENCE [LARGE SCALE GENOMIC DNA]</scope>
    <source>
        <tissue evidence="1">Rhizome</tissue>
    </source>
</reference>
<evidence type="ECO:0000313" key="1">
    <source>
        <dbReference type="EMBL" id="KAG6470038.1"/>
    </source>
</evidence>
<evidence type="ECO:0000313" key="2">
    <source>
        <dbReference type="Proteomes" id="UP000734854"/>
    </source>
</evidence>
<dbReference type="AlphaFoldDB" id="A0A8J5C3A8"/>
<keyword evidence="2" id="KW-1185">Reference proteome</keyword>
<dbReference type="Proteomes" id="UP000734854">
    <property type="component" value="Unassembled WGS sequence"/>
</dbReference>
<sequence length="135" mass="15767">MDLEFEEERKWMEVAEEREKRWGKELEGKTFVLVGTPADVLAKYNPTIDVTSSIAELKPADKLGTDSLDYFKCSHHVLVYYEDLVNNLIKLMDVWDFLKLLKQKFFSCHVKIYKKPLSDQIENWGSVYTALKGTQ</sequence>
<dbReference type="PANTHER" id="PTHR32175:SF9">
    <property type="entry name" value="OS01G0784600 PROTEIN"/>
    <property type="match status" value="1"/>
</dbReference>
<dbReference type="InterPro" id="IPR052796">
    <property type="entry name" value="Nod_factor_sulfotransferase"/>
</dbReference>
<proteinExistence type="predicted"/>
<gene>
    <name evidence="1" type="ORF">ZIOFF_070999</name>
</gene>
<dbReference type="EMBL" id="JACMSC010000021">
    <property type="protein sequence ID" value="KAG6470038.1"/>
    <property type="molecule type" value="Genomic_DNA"/>
</dbReference>